<dbReference type="GO" id="GO:0016803">
    <property type="term" value="F:ether hydrolase activity"/>
    <property type="evidence" value="ECO:0007669"/>
    <property type="project" value="TreeGrafter"/>
</dbReference>
<dbReference type="Gene3D" id="3.40.50.10490">
    <property type="entry name" value="Glucose-6-phosphate isomerase like protein, domain 1"/>
    <property type="match status" value="1"/>
</dbReference>
<dbReference type="InterPro" id="IPR005488">
    <property type="entry name" value="Etherase_MurQ"/>
</dbReference>
<dbReference type="GO" id="GO:0097367">
    <property type="term" value="F:carbohydrate derivative binding"/>
    <property type="evidence" value="ECO:0007669"/>
    <property type="project" value="InterPro"/>
</dbReference>
<keyword evidence="15" id="KW-1185">Reference proteome</keyword>
<gene>
    <name evidence="12 14" type="primary">murQ</name>
    <name evidence="14" type="ORF">GlitD10_2725</name>
</gene>
<evidence type="ECO:0000256" key="12">
    <source>
        <dbReference type="HAMAP-Rule" id="MF_00068"/>
    </source>
</evidence>
<dbReference type="SUPFAM" id="SSF53697">
    <property type="entry name" value="SIS domain"/>
    <property type="match status" value="1"/>
</dbReference>
<name>A0A1J0AGJ5_9CYAN</name>
<evidence type="ECO:0000256" key="1">
    <source>
        <dbReference type="ARBA" id="ARBA00011738"/>
    </source>
</evidence>
<evidence type="ECO:0000313" key="14">
    <source>
        <dbReference type="EMBL" id="APB35068.1"/>
    </source>
</evidence>
<dbReference type="InterPro" id="IPR001347">
    <property type="entry name" value="SIS_dom"/>
</dbReference>
<dbReference type="HAMAP" id="MF_00068">
    <property type="entry name" value="MurQ"/>
    <property type="match status" value="1"/>
</dbReference>
<dbReference type="FunFam" id="1.10.8.1080:FF:000001">
    <property type="entry name" value="N-acetylmuramic acid 6-phosphate etherase"/>
    <property type="match status" value="1"/>
</dbReference>
<dbReference type="GO" id="GO:0016835">
    <property type="term" value="F:carbon-oxygen lyase activity"/>
    <property type="evidence" value="ECO:0007669"/>
    <property type="project" value="UniProtKB-UniRule"/>
</dbReference>
<dbReference type="NCBIfam" id="TIGR00274">
    <property type="entry name" value="N-acetylmuramic acid 6-phosphate etherase"/>
    <property type="match status" value="1"/>
</dbReference>
<reference evidence="14 15" key="1">
    <citation type="submission" date="2016-10" db="EMBL/GenBank/DDBJ databases">
        <title>Description of Gloeomargarita lithophora gen. nov., sp. nov., a thylakoid-bearing basal-branching cyanobacterium with intracellular carbonates, and proposal for Gloeomargaritales ord. nov.</title>
        <authorList>
            <person name="Moreira D."/>
            <person name="Tavera R."/>
            <person name="Benzerara K."/>
            <person name="Skouri-Panet F."/>
            <person name="Couradeau E."/>
            <person name="Gerard E."/>
            <person name="Loussert C."/>
            <person name="Novelo E."/>
            <person name="Zivanovic Y."/>
            <person name="Lopez-Garcia P."/>
        </authorList>
    </citation>
    <scope>NUCLEOTIDE SEQUENCE [LARGE SCALE GENOMIC DNA]</scope>
    <source>
        <strain evidence="14 15">D10</strain>
    </source>
</reference>
<feature type="active site" evidence="12">
    <location>
        <position position="117"/>
    </location>
</feature>
<evidence type="ECO:0000313" key="15">
    <source>
        <dbReference type="Proteomes" id="UP000180235"/>
    </source>
</evidence>
<evidence type="ECO:0000256" key="9">
    <source>
        <dbReference type="ARBA" id="ARBA00070061"/>
    </source>
</evidence>
<evidence type="ECO:0000256" key="8">
    <source>
        <dbReference type="ARBA" id="ARBA00067056"/>
    </source>
</evidence>
<evidence type="ECO:0000256" key="3">
    <source>
        <dbReference type="ARBA" id="ARBA00023277"/>
    </source>
</evidence>
<comment type="miscellaneous">
    <text evidence="12">A lyase-type mechanism (elimination/hydration) is suggested for the cleavage of the lactyl ether bond of MurNAc 6-phosphate, with the formation of an alpha,beta-unsaturated aldehyde intermediate with (E)-stereochemistry, followed by the syn addition of water to give product.</text>
</comment>
<protein>
    <recommendedName>
        <fullName evidence="9 12">N-acetylmuramic acid 6-phosphate etherase</fullName>
        <shortName evidence="12">MurNAc-6-P etherase</shortName>
        <ecNumber evidence="8 12">4.2.1.126</ecNumber>
    </recommendedName>
    <alternativeName>
        <fullName evidence="11 12">N-acetylmuramic acid 6-phosphate hydrolase</fullName>
    </alternativeName>
    <alternativeName>
        <fullName evidence="10 12">N-acetylmuramic acid 6-phosphate lyase</fullName>
    </alternativeName>
</protein>
<sequence>MSINQRGHLLTEQRYAGSTDLDQHSLAEILQIINQADQQVPLVVAEAIPAITTAAELIFNQLVQRHHLFYLGAGTSGRLGVLDAAECPPTFSADPQQVQGVLAGGERALVQAVEGAEDDRDQAVRDLQKRGFQTGDVLCGIAAGSTTPYVLAGLEYAHDLGSPTIFITCNPEGAQLITVDQVIVLPVGPEILTGSTRMKAGTATKLVLNMLSTSVMVKLGKVYGNLMVDLRATNSKLWERGTRFVQYLTGLESEAARKLLTTAQGQVKTAVVMHHRGVDFATAQQLLQQAEGHLRRVIGNVAIN</sequence>
<dbReference type="PANTHER" id="PTHR10088:SF4">
    <property type="entry name" value="GLUCOKINASE REGULATORY PROTEIN"/>
    <property type="match status" value="1"/>
</dbReference>
<dbReference type="FunFam" id="3.40.50.10490:FF:000014">
    <property type="entry name" value="N-acetylmuramic acid 6-phosphate etherase"/>
    <property type="match status" value="1"/>
</dbReference>
<accession>A0A1J0AGJ5</accession>
<dbReference type="GO" id="GO:0009254">
    <property type="term" value="P:peptidoglycan turnover"/>
    <property type="evidence" value="ECO:0007669"/>
    <property type="project" value="TreeGrafter"/>
</dbReference>
<dbReference type="EC" id="4.2.1.126" evidence="8 12"/>
<dbReference type="NCBIfam" id="NF003915">
    <property type="entry name" value="PRK05441.1"/>
    <property type="match status" value="1"/>
</dbReference>
<dbReference type="InterPro" id="IPR005486">
    <property type="entry name" value="Glucokinase_regulatory_CS"/>
</dbReference>
<dbReference type="Gene3D" id="1.10.8.1080">
    <property type="match status" value="1"/>
</dbReference>
<proteinExistence type="inferred from homology"/>
<dbReference type="GO" id="GO:0046348">
    <property type="term" value="P:amino sugar catabolic process"/>
    <property type="evidence" value="ECO:0007669"/>
    <property type="project" value="InterPro"/>
</dbReference>
<dbReference type="CDD" id="cd05007">
    <property type="entry name" value="SIS_Etherase"/>
    <property type="match status" value="1"/>
</dbReference>
<evidence type="ECO:0000256" key="6">
    <source>
        <dbReference type="ARBA" id="ARBA00060672"/>
    </source>
</evidence>
<dbReference type="STRING" id="1188229.GlitD10_2725"/>
<dbReference type="EMBL" id="CP017675">
    <property type="protein sequence ID" value="APB35068.1"/>
    <property type="molecule type" value="Genomic_DNA"/>
</dbReference>
<organism evidence="14 15">
    <name type="scientific">Gloeomargarita lithophora Alchichica-D10</name>
    <dbReference type="NCBI Taxonomy" id="1188229"/>
    <lineage>
        <taxon>Bacteria</taxon>
        <taxon>Bacillati</taxon>
        <taxon>Cyanobacteriota</taxon>
        <taxon>Cyanophyceae</taxon>
        <taxon>Gloeomargaritales</taxon>
        <taxon>Gloeomargaritaceae</taxon>
        <taxon>Gloeomargarita</taxon>
    </lineage>
</organism>
<evidence type="ECO:0000256" key="4">
    <source>
        <dbReference type="ARBA" id="ARBA00051747"/>
    </source>
</evidence>
<comment type="catalytic activity">
    <reaction evidence="4 12">
        <text>N-acetyl-D-muramate 6-phosphate + H2O = N-acetyl-D-glucosamine 6-phosphate + (R)-lactate</text>
        <dbReference type="Rhea" id="RHEA:26410"/>
        <dbReference type="ChEBI" id="CHEBI:15377"/>
        <dbReference type="ChEBI" id="CHEBI:16004"/>
        <dbReference type="ChEBI" id="CHEBI:57513"/>
        <dbReference type="ChEBI" id="CHEBI:58722"/>
        <dbReference type="EC" id="4.2.1.126"/>
    </reaction>
</comment>
<comment type="pathway">
    <text evidence="5">Amino-sugar metabolism; 1,6-anhydro-N-acetylmuramate degradation.</text>
</comment>
<dbReference type="InterPro" id="IPR046348">
    <property type="entry name" value="SIS_dom_sf"/>
</dbReference>
<keyword evidence="3 12" id="KW-0119">Carbohydrate metabolism</keyword>
<dbReference type="PROSITE" id="PS51464">
    <property type="entry name" value="SIS"/>
    <property type="match status" value="1"/>
</dbReference>
<comment type="pathway">
    <text evidence="6">Cell wall biogenesis.</text>
</comment>
<evidence type="ECO:0000256" key="5">
    <source>
        <dbReference type="ARBA" id="ARBA00060595"/>
    </source>
</evidence>
<dbReference type="KEGG" id="glt:GlitD10_2725"/>
<dbReference type="GO" id="GO:0097173">
    <property type="term" value="P:N-acetylmuramic acid catabolic process"/>
    <property type="evidence" value="ECO:0007669"/>
    <property type="project" value="UniProtKB-UniPathway"/>
</dbReference>
<dbReference type="PANTHER" id="PTHR10088">
    <property type="entry name" value="GLUCOKINASE REGULATORY PROTEIN"/>
    <property type="match status" value="1"/>
</dbReference>
<evidence type="ECO:0000256" key="10">
    <source>
        <dbReference type="ARBA" id="ARBA00077905"/>
    </source>
</evidence>
<comment type="subunit">
    <text evidence="1 12">Homodimer.</text>
</comment>
<dbReference type="Pfam" id="PF22645">
    <property type="entry name" value="GKRP_SIS_N"/>
    <property type="match status" value="1"/>
</dbReference>
<dbReference type="OrthoDB" id="9813395at2"/>
<evidence type="ECO:0000256" key="7">
    <source>
        <dbReference type="ARBA" id="ARBA00061234"/>
    </source>
</evidence>
<dbReference type="InterPro" id="IPR040190">
    <property type="entry name" value="MURQ/GCKR"/>
</dbReference>
<dbReference type="UniPathway" id="UPA00342"/>
<dbReference type="Proteomes" id="UP000180235">
    <property type="component" value="Chromosome"/>
</dbReference>
<comment type="pathway">
    <text evidence="12">Amino-sugar metabolism; N-acetylmuramate degradation.</text>
</comment>
<comment type="function">
    <text evidence="12">Specifically catalyzes the cleavage of the D-lactyl ether substituent of MurNAc 6-phosphate, producing GlcNAc 6-phosphate and D-lactate.</text>
</comment>
<evidence type="ECO:0000256" key="11">
    <source>
        <dbReference type="ARBA" id="ARBA00084049"/>
    </source>
</evidence>
<dbReference type="RefSeq" id="WP_071455412.1">
    <property type="nucleotide sequence ID" value="NZ_CP017675.1"/>
</dbReference>
<evidence type="ECO:0000259" key="13">
    <source>
        <dbReference type="PROSITE" id="PS51464"/>
    </source>
</evidence>
<dbReference type="PROSITE" id="PS01272">
    <property type="entry name" value="GCKR"/>
    <property type="match status" value="1"/>
</dbReference>
<dbReference type="Pfam" id="PF20741">
    <property type="entry name" value="GKRP-like_C"/>
    <property type="match status" value="1"/>
</dbReference>
<feature type="active site" description="Proton donor" evidence="12">
    <location>
        <position position="86"/>
    </location>
</feature>
<dbReference type="AlphaFoldDB" id="A0A1J0AGJ5"/>
<dbReference type="NCBIfam" id="NF009222">
    <property type="entry name" value="PRK12570.1"/>
    <property type="match status" value="1"/>
</dbReference>
<keyword evidence="2 12" id="KW-0456">Lyase</keyword>
<evidence type="ECO:0000256" key="2">
    <source>
        <dbReference type="ARBA" id="ARBA00023239"/>
    </source>
</evidence>
<comment type="similarity">
    <text evidence="7 12">Belongs to the GCKR-like family. MurNAc-6-P etherase subfamily.</text>
</comment>
<feature type="domain" description="SIS" evidence="13">
    <location>
        <begin position="58"/>
        <end position="221"/>
    </location>
</feature>